<evidence type="ECO:0000313" key="1">
    <source>
        <dbReference type="EMBL" id="EJD37334.1"/>
    </source>
</evidence>
<organism evidence="1 2">
    <name type="scientific">Auricularia subglabra (strain TFB-10046 / SS5)</name>
    <name type="common">White-rot fungus</name>
    <name type="synonym">Auricularia delicata (strain TFB10046)</name>
    <dbReference type="NCBI Taxonomy" id="717982"/>
    <lineage>
        <taxon>Eukaryota</taxon>
        <taxon>Fungi</taxon>
        <taxon>Dikarya</taxon>
        <taxon>Basidiomycota</taxon>
        <taxon>Agaricomycotina</taxon>
        <taxon>Agaricomycetes</taxon>
        <taxon>Auriculariales</taxon>
        <taxon>Auriculariaceae</taxon>
        <taxon>Auricularia</taxon>
    </lineage>
</organism>
<gene>
    <name evidence="1" type="ORF">AURDEDRAFT_154385</name>
</gene>
<accession>J0CZT7</accession>
<dbReference type="EMBL" id="JH687843">
    <property type="protein sequence ID" value="EJD37334.1"/>
    <property type="molecule type" value="Genomic_DNA"/>
</dbReference>
<dbReference type="OrthoDB" id="630188at2759"/>
<dbReference type="OMA" id="GWPQNLY"/>
<evidence type="ECO:0000313" key="2">
    <source>
        <dbReference type="Proteomes" id="UP000006514"/>
    </source>
</evidence>
<name>J0CZT7_AURST</name>
<dbReference type="InParanoid" id="J0CZT7"/>
<dbReference type="KEGG" id="adl:AURDEDRAFT_154385"/>
<dbReference type="AlphaFoldDB" id="J0CZT7"/>
<reference evidence="2" key="1">
    <citation type="journal article" date="2012" name="Science">
        <title>The Paleozoic origin of enzymatic lignin decomposition reconstructed from 31 fungal genomes.</title>
        <authorList>
            <person name="Floudas D."/>
            <person name="Binder M."/>
            <person name="Riley R."/>
            <person name="Barry K."/>
            <person name="Blanchette R.A."/>
            <person name="Henrissat B."/>
            <person name="Martinez A.T."/>
            <person name="Otillar R."/>
            <person name="Spatafora J.W."/>
            <person name="Yadav J.S."/>
            <person name="Aerts A."/>
            <person name="Benoit I."/>
            <person name="Boyd A."/>
            <person name="Carlson A."/>
            <person name="Copeland A."/>
            <person name="Coutinho P.M."/>
            <person name="de Vries R.P."/>
            <person name="Ferreira P."/>
            <person name="Findley K."/>
            <person name="Foster B."/>
            <person name="Gaskell J."/>
            <person name="Glotzer D."/>
            <person name="Gorecki P."/>
            <person name="Heitman J."/>
            <person name="Hesse C."/>
            <person name="Hori C."/>
            <person name="Igarashi K."/>
            <person name="Jurgens J.A."/>
            <person name="Kallen N."/>
            <person name="Kersten P."/>
            <person name="Kohler A."/>
            <person name="Kuees U."/>
            <person name="Kumar T.K.A."/>
            <person name="Kuo A."/>
            <person name="LaButti K."/>
            <person name="Larrondo L.F."/>
            <person name="Lindquist E."/>
            <person name="Ling A."/>
            <person name="Lombard V."/>
            <person name="Lucas S."/>
            <person name="Lundell T."/>
            <person name="Martin R."/>
            <person name="McLaughlin D.J."/>
            <person name="Morgenstern I."/>
            <person name="Morin E."/>
            <person name="Murat C."/>
            <person name="Nagy L.G."/>
            <person name="Nolan M."/>
            <person name="Ohm R.A."/>
            <person name="Patyshakuliyeva A."/>
            <person name="Rokas A."/>
            <person name="Ruiz-Duenas F.J."/>
            <person name="Sabat G."/>
            <person name="Salamov A."/>
            <person name="Samejima M."/>
            <person name="Schmutz J."/>
            <person name="Slot J.C."/>
            <person name="St John F."/>
            <person name="Stenlid J."/>
            <person name="Sun H."/>
            <person name="Sun S."/>
            <person name="Syed K."/>
            <person name="Tsang A."/>
            <person name="Wiebenga A."/>
            <person name="Young D."/>
            <person name="Pisabarro A."/>
            <person name="Eastwood D.C."/>
            <person name="Martin F."/>
            <person name="Cullen D."/>
            <person name="Grigoriev I.V."/>
            <person name="Hibbett D.S."/>
        </authorList>
    </citation>
    <scope>NUCLEOTIDE SEQUENCE [LARGE SCALE GENOMIC DNA]</scope>
    <source>
        <strain evidence="2">TFB10046</strain>
    </source>
</reference>
<keyword evidence="2" id="KW-1185">Reference proteome</keyword>
<sequence length="426" mass="47642">MKARVRRAVNAGLALAIVVVLYLAASPTNLRTYWPRFAQREGIGCSPEAYASGHWERSPGGLPNITKPEDVFALSGWTGCASVQDPGWHLASTDAALYRWRAEASMARWRWLPGSGCARFRRFSSAEMVRNLVERGGWLLTGDSITEAHFFTLSCFMHPHVRAEPDKNTEHDYYLRAPAQSLYLAPTSPLVHTLRFPPGFDIMRTPLVTYRRGDVIFPPEEMLPLYARVAPNKTSSANPAFHELYGDLSTPIINFPSAELLSLFTTGHYGALVLSTGAHWTSNLFRALNTNDEILELFSAAARLFVRRAAEWSSGTGRQVLVRGATWGHEDCLYQHVRMAGAVGDIPTLKQEWFNWVWIPKLNAAFAQAVAELGHAQVHYLGIERPSMLRPDAHVLTDCLHLAAGTGAMETWTDYIAHFLWNKRLL</sequence>
<dbReference type="eggNOG" id="ENOG502SK7C">
    <property type="taxonomic scope" value="Eukaryota"/>
</dbReference>
<proteinExistence type="predicted"/>
<protein>
    <submittedName>
        <fullName evidence="1">Uncharacterized protein</fullName>
    </submittedName>
</protein>
<dbReference type="Proteomes" id="UP000006514">
    <property type="component" value="Unassembled WGS sequence"/>
</dbReference>